<dbReference type="EMBL" id="JAKNBA010000051">
    <property type="protein sequence ID" value="MDE1244028.1"/>
    <property type="molecule type" value="Genomic_DNA"/>
</dbReference>
<keyword evidence="2" id="KW-0546">Nucleotide metabolism</keyword>
<dbReference type="Pfam" id="PF22769">
    <property type="entry name" value="DCD"/>
    <property type="match status" value="1"/>
</dbReference>
<dbReference type="InterPro" id="IPR036157">
    <property type="entry name" value="dUTPase-like_sf"/>
</dbReference>
<proteinExistence type="predicted"/>
<organism evidence="3 4">
    <name type="scientific">Vibrio aestuarianus</name>
    <dbReference type="NCBI Taxonomy" id="28171"/>
    <lineage>
        <taxon>Bacteria</taxon>
        <taxon>Pseudomonadati</taxon>
        <taxon>Pseudomonadota</taxon>
        <taxon>Gammaproteobacteria</taxon>
        <taxon>Vibrionales</taxon>
        <taxon>Vibrionaceae</taxon>
        <taxon>Vibrio</taxon>
    </lineage>
</organism>
<evidence type="ECO:0000313" key="3">
    <source>
        <dbReference type="EMBL" id="MDE1244028.1"/>
    </source>
</evidence>
<evidence type="ECO:0000313" key="4">
    <source>
        <dbReference type="Proteomes" id="UP001140979"/>
    </source>
</evidence>
<evidence type="ECO:0000256" key="1">
    <source>
        <dbReference type="ARBA" id="ARBA00022801"/>
    </source>
</evidence>
<dbReference type="CDD" id="cd07557">
    <property type="entry name" value="trimeric_dUTPase"/>
    <property type="match status" value="1"/>
</dbReference>
<reference evidence="3" key="1">
    <citation type="submission" date="2022-02" db="EMBL/GenBank/DDBJ databases">
        <title>Emergence and expansion in Europe of a Vibrio aestuarianus clonal complex pathogenic for oysters.</title>
        <authorList>
            <person name="Mesnil A."/>
            <person name="Travers M.-A."/>
        </authorList>
    </citation>
    <scope>NUCLEOTIDE SEQUENCE</scope>
    <source>
        <strain evidence="3">19_064_11T1</strain>
    </source>
</reference>
<dbReference type="GO" id="GO:0008829">
    <property type="term" value="F:dCTP deaminase activity"/>
    <property type="evidence" value="ECO:0007669"/>
    <property type="project" value="UniProtKB-EC"/>
</dbReference>
<dbReference type="PANTHER" id="PTHR42680">
    <property type="entry name" value="DCTP DEAMINASE"/>
    <property type="match status" value="1"/>
</dbReference>
<sequence>MILTGKEIEKRVNSKEIIVSPFLKENVNPNSYNFRLGRKLKVYQNDLIDPAKENPVDEITLGDDGLVLQPRKLYLAETIETMGSEYFVPTYAARSSVARMGMFINLSAPLGDIGFVGKWTIQLFCIHPVKVYYGMNIGQMMFWHTSGEVELYDGKYQSADGPIESRIHIDFHNKLKQQNQMEVPSLVDCVETV</sequence>
<dbReference type="InterPro" id="IPR033704">
    <property type="entry name" value="dUTPase_trimeric"/>
</dbReference>
<comment type="caution">
    <text evidence="3">The sequence shown here is derived from an EMBL/GenBank/DDBJ whole genome shotgun (WGS) entry which is preliminary data.</text>
</comment>
<dbReference type="PANTHER" id="PTHR42680:SF3">
    <property type="entry name" value="DCTP DEAMINASE"/>
    <property type="match status" value="1"/>
</dbReference>
<dbReference type="Proteomes" id="UP001140979">
    <property type="component" value="Unassembled WGS sequence"/>
</dbReference>
<dbReference type="GO" id="GO:0015949">
    <property type="term" value="P:nucleobase-containing small molecule interconversion"/>
    <property type="evidence" value="ECO:0007669"/>
    <property type="project" value="TreeGrafter"/>
</dbReference>
<name>A0A9X4F084_9VIBR</name>
<gene>
    <name evidence="3" type="primary">dcd</name>
    <name evidence="3" type="ORF">L9W94_18180</name>
</gene>
<dbReference type="InterPro" id="IPR011962">
    <property type="entry name" value="dCTP_deaminase"/>
</dbReference>
<evidence type="ECO:0000256" key="2">
    <source>
        <dbReference type="ARBA" id="ARBA00023080"/>
    </source>
</evidence>
<accession>A0A9X4F084</accession>
<protein>
    <submittedName>
        <fullName evidence="3">dCTP deaminase</fullName>
        <ecNumber evidence="3">3.5.4.13</ecNumber>
    </submittedName>
</protein>
<dbReference type="SUPFAM" id="SSF51283">
    <property type="entry name" value="dUTPase-like"/>
    <property type="match status" value="1"/>
</dbReference>
<dbReference type="NCBIfam" id="TIGR02274">
    <property type="entry name" value="dCTP_deam"/>
    <property type="match status" value="1"/>
</dbReference>
<dbReference type="EC" id="3.5.4.13" evidence="3"/>
<dbReference type="GO" id="GO:0006229">
    <property type="term" value="P:dUTP biosynthetic process"/>
    <property type="evidence" value="ECO:0007669"/>
    <property type="project" value="InterPro"/>
</dbReference>
<dbReference type="AlphaFoldDB" id="A0A9X4F084"/>
<dbReference type="Gene3D" id="2.70.40.10">
    <property type="match status" value="1"/>
</dbReference>
<keyword evidence="1 3" id="KW-0378">Hydrolase</keyword>
<dbReference type="RefSeq" id="WP_274683862.1">
    <property type="nucleotide sequence ID" value="NZ_JAKNBA010000051.1"/>
</dbReference>